<sequence>MELLLKNVQKKHLTLIAELAKTLNIDVEKDPYDPAFVAKILKGDQDMKEGKGVKINIDDLWK</sequence>
<dbReference type="Pfam" id="PF10884">
    <property type="entry name" value="DUF2683"/>
    <property type="match status" value="1"/>
</dbReference>
<keyword evidence="2" id="KW-1185">Reference proteome</keyword>
<dbReference type="EMBL" id="RBKU01000001">
    <property type="protein sequence ID" value="RKR81331.1"/>
    <property type="molecule type" value="Genomic_DNA"/>
</dbReference>
<organism evidence="1 2">
    <name type="scientific">Mucilaginibacter gracilis</name>
    <dbReference type="NCBI Taxonomy" id="423350"/>
    <lineage>
        <taxon>Bacteria</taxon>
        <taxon>Pseudomonadati</taxon>
        <taxon>Bacteroidota</taxon>
        <taxon>Sphingobacteriia</taxon>
        <taxon>Sphingobacteriales</taxon>
        <taxon>Sphingobacteriaceae</taxon>
        <taxon>Mucilaginibacter</taxon>
    </lineage>
</organism>
<evidence type="ECO:0000313" key="2">
    <source>
        <dbReference type="Proteomes" id="UP000268007"/>
    </source>
</evidence>
<dbReference type="RefSeq" id="WP_121197042.1">
    <property type="nucleotide sequence ID" value="NZ_RBKU01000001.1"/>
</dbReference>
<reference evidence="1 2" key="1">
    <citation type="submission" date="2018-10" db="EMBL/GenBank/DDBJ databases">
        <title>Genomic Encyclopedia of Archaeal and Bacterial Type Strains, Phase II (KMG-II): from individual species to whole genera.</title>
        <authorList>
            <person name="Goeker M."/>
        </authorList>
    </citation>
    <scope>NUCLEOTIDE SEQUENCE [LARGE SCALE GENOMIC DNA]</scope>
    <source>
        <strain evidence="1 2">DSM 18602</strain>
    </source>
</reference>
<proteinExistence type="predicted"/>
<name>A0A495IY75_9SPHI</name>
<protein>
    <submittedName>
        <fullName evidence="1">Uncharacterized protein</fullName>
    </submittedName>
</protein>
<accession>A0A495IY75</accession>
<gene>
    <name evidence="1" type="ORF">BDD43_1476</name>
</gene>
<dbReference type="AlphaFoldDB" id="A0A495IY75"/>
<dbReference type="OrthoDB" id="827255at2"/>
<dbReference type="Proteomes" id="UP000268007">
    <property type="component" value="Unassembled WGS sequence"/>
</dbReference>
<comment type="caution">
    <text evidence="1">The sequence shown here is derived from an EMBL/GenBank/DDBJ whole genome shotgun (WGS) entry which is preliminary data.</text>
</comment>
<dbReference type="InterPro" id="IPR020271">
    <property type="entry name" value="Uncharacterised_MJ1172"/>
</dbReference>
<evidence type="ECO:0000313" key="1">
    <source>
        <dbReference type="EMBL" id="RKR81331.1"/>
    </source>
</evidence>